<comment type="similarity">
    <text evidence="1">Belongs to the neocarzinostatin family.</text>
</comment>
<evidence type="ECO:0000313" key="7">
    <source>
        <dbReference type="EMBL" id="TDQ00347.1"/>
    </source>
</evidence>
<dbReference type="InterPro" id="IPR027273">
    <property type="entry name" value="Neocarzinostatin-like"/>
</dbReference>
<evidence type="ECO:0000256" key="1">
    <source>
        <dbReference type="ARBA" id="ARBA00010648"/>
    </source>
</evidence>
<reference evidence="7 8" key="1">
    <citation type="submission" date="2019-03" db="EMBL/GenBank/DDBJ databases">
        <title>Genomic Encyclopedia of Type Strains, Phase IV (KMG-IV): sequencing the most valuable type-strain genomes for metagenomic binning, comparative biology and taxonomic classification.</title>
        <authorList>
            <person name="Goeker M."/>
        </authorList>
    </citation>
    <scope>NUCLEOTIDE SEQUENCE [LARGE SCALE GENOMIC DNA]</scope>
    <source>
        <strain evidence="7 8">DSM 45361</strain>
    </source>
</reference>
<dbReference type="AlphaFoldDB" id="A0A4R6SFR6"/>
<dbReference type="InterPro" id="IPR002186">
    <property type="entry name" value="Neocarzinostatin_fam"/>
</dbReference>
<keyword evidence="6" id="KW-0732">Signal</keyword>
<dbReference type="PRINTS" id="PR01885">
    <property type="entry name" value="MACROMOMYCIN"/>
</dbReference>
<dbReference type="SUPFAM" id="SSF49319">
    <property type="entry name" value="Actinoxanthin-like"/>
    <property type="match status" value="1"/>
</dbReference>
<evidence type="ECO:0000256" key="6">
    <source>
        <dbReference type="SAM" id="SignalP"/>
    </source>
</evidence>
<feature type="chain" id="PRO_5020230425" evidence="6">
    <location>
        <begin position="30"/>
        <end position="150"/>
    </location>
</feature>
<dbReference type="GO" id="GO:0003677">
    <property type="term" value="F:DNA binding"/>
    <property type="evidence" value="ECO:0007669"/>
    <property type="project" value="UniProtKB-KW"/>
</dbReference>
<keyword evidence="2" id="KW-0929">Antimicrobial</keyword>
<comment type="caution">
    <text evidence="7">The sequence shown here is derived from an EMBL/GenBank/DDBJ whole genome shotgun (WGS) entry which is preliminary data.</text>
</comment>
<evidence type="ECO:0000313" key="8">
    <source>
        <dbReference type="Proteomes" id="UP000295444"/>
    </source>
</evidence>
<dbReference type="Pfam" id="PF00960">
    <property type="entry name" value="Neocarzinostat"/>
    <property type="match status" value="1"/>
</dbReference>
<keyword evidence="4" id="KW-0238">DNA-binding</keyword>
<dbReference type="EMBL" id="SNXZ01000002">
    <property type="protein sequence ID" value="TDQ00347.1"/>
    <property type="molecule type" value="Genomic_DNA"/>
</dbReference>
<keyword evidence="8" id="KW-1185">Reference proteome</keyword>
<dbReference type="PROSITE" id="PS51318">
    <property type="entry name" value="TAT"/>
    <property type="match status" value="1"/>
</dbReference>
<proteinExistence type="inferred from homology"/>
<feature type="signal peptide" evidence="6">
    <location>
        <begin position="1"/>
        <end position="29"/>
    </location>
</feature>
<accession>A0A4R6SFR6</accession>
<keyword evidence="5" id="KW-1015">Disulfide bond</keyword>
<evidence type="ECO:0000256" key="2">
    <source>
        <dbReference type="ARBA" id="ARBA00022529"/>
    </source>
</evidence>
<dbReference type="GO" id="GO:0042742">
    <property type="term" value="P:defense response to bacterium"/>
    <property type="evidence" value="ECO:0007669"/>
    <property type="project" value="UniProtKB-KW"/>
</dbReference>
<name>A0A4R6SFR6_LABRH</name>
<dbReference type="OrthoDB" id="3389735at2"/>
<dbReference type="InterPro" id="IPR006311">
    <property type="entry name" value="TAT_signal"/>
</dbReference>
<keyword evidence="3" id="KW-0044">Antibiotic</keyword>
<protein>
    <submittedName>
        <fullName evidence="7">Neocarzinostatin family protein</fullName>
    </submittedName>
</protein>
<dbReference type="Gene3D" id="2.60.40.230">
    <property type="entry name" value="Neocarzinostatin-like"/>
    <property type="match status" value="1"/>
</dbReference>
<evidence type="ECO:0000256" key="4">
    <source>
        <dbReference type="ARBA" id="ARBA00023125"/>
    </source>
</evidence>
<evidence type="ECO:0000256" key="3">
    <source>
        <dbReference type="ARBA" id="ARBA00023022"/>
    </source>
</evidence>
<dbReference type="RefSeq" id="WP_133849076.1">
    <property type="nucleotide sequence ID" value="NZ_SNXZ01000002.1"/>
</dbReference>
<organism evidence="7 8">
    <name type="scientific">Labedaea rhizosphaerae</name>
    <dbReference type="NCBI Taxonomy" id="598644"/>
    <lineage>
        <taxon>Bacteria</taxon>
        <taxon>Bacillati</taxon>
        <taxon>Actinomycetota</taxon>
        <taxon>Actinomycetes</taxon>
        <taxon>Pseudonocardiales</taxon>
        <taxon>Pseudonocardiaceae</taxon>
        <taxon>Labedaea</taxon>
    </lineage>
</organism>
<sequence length="150" mass="14852">MRTVRTVIAATAAAGAALTLALAAGQATAGPRGPQATATPSTGLVNGQTVSVTSTGWAANEPLLATECATLPTSAGVPGNTVCDAKTGLTLVADATGSVTFKHIASTSFVGYAPPNRTPWGTVDCSRYPCSMGVANQALTAMAIAPISFK</sequence>
<gene>
    <name evidence="7" type="ORF">EV186_102208</name>
</gene>
<evidence type="ECO:0000256" key="5">
    <source>
        <dbReference type="ARBA" id="ARBA00023157"/>
    </source>
</evidence>
<dbReference type="Proteomes" id="UP000295444">
    <property type="component" value="Unassembled WGS sequence"/>
</dbReference>
<dbReference type="NCBIfam" id="NF040680">
    <property type="entry name" value="chromo_anti"/>
    <property type="match status" value="1"/>
</dbReference>